<sequence>VNDIALSFVVFKSHGNMHSNTRYFCHIRHSEFILTFCALVLLPFLSSGYNDW</sequence>
<keyword evidence="1" id="KW-1133">Transmembrane helix</keyword>
<dbReference type="Proteomes" id="UP001233999">
    <property type="component" value="Unassembled WGS sequence"/>
</dbReference>
<proteinExistence type="predicted"/>
<evidence type="ECO:0000256" key="1">
    <source>
        <dbReference type="SAM" id="Phobius"/>
    </source>
</evidence>
<feature type="transmembrane region" description="Helical" evidence="1">
    <location>
        <begin position="32"/>
        <end position="49"/>
    </location>
</feature>
<reference evidence="2" key="2">
    <citation type="submission" date="2023-05" db="EMBL/GenBank/DDBJ databases">
        <authorList>
            <person name="Fouks B."/>
        </authorList>
    </citation>
    <scope>NUCLEOTIDE SEQUENCE</scope>
    <source>
        <strain evidence="2">Stay&amp;Tobe</strain>
        <tissue evidence="2">Testes</tissue>
    </source>
</reference>
<evidence type="ECO:0000313" key="2">
    <source>
        <dbReference type="EMBL" id="KAJ9581546.1"/>
    </source>
</evidence>
<keyword evidence="1" id="KW-0812">Transmembrane</keyword>
<evidence type="ECO:0000313" key="3">
    <source>
        <dbReference type="Proteomes" id="UP001233999"/>
    </source>
</evidence>
<keyword evidence="1" id="KW-0472">Membrane</keyword>
<name>A0AAD8E977_DIPPU</name>
<accession>A0AAD8E977</accession>
<feature type="non-terminal residue" evidence="2">
    <location>
        <position position="52"/>
    </location>
</feature>
<dbReference type="AlphaFoldDB" id="A0AAD8E977"/>
<feature type="non-terminal residue" evidence="2">
    <location>
        <position position="1"/>
    </location>
</feature>
<organism evidence="2 3">
    <name type="scientific">Diploptera punctata</name>
    <name type="common">Pacific beetle cockroach</name>
    <dbReference type="NCBI Taxonomy" id="6984"/>
    <lineage>
        <taxon>Eukaryota</taxon>
        <taxon>Metazoa</taxon>
        <taxon>Ecdysozoa</taxon>
        <taxon>Arthropoda</taxon>
        <taxon>Hexapoda</taxon>
        <taxon>Insecta</taxon>
        <taxon>Pterygota</taxon>
        <taxon>Neoptera</taxon>
        <taxon>Polyneoptera</taxon>
        <taxon>Dictyoptera</taxon>
        <taxon>Blattodea</taxon>
        <taxon>Blaberoidea</taxon>
        <taxon>Blaberidae</taxon>
        <taxon>Diplopterinae</taxon>
        <taxon>Diploptera</taxon>
    </lineage>
</organism>
<protein>
    <submittedName>
        <fullName evidence="2">Uncharacterized protein</fullName>
    </submittedName>
</protein>
<keyword evidence="3" id="KW-1185">Reference proteome</keyword>
<gene>
    <name evidence="2" type="ORF">L9F63_023276</name>
</gene>
<comment type="caution">
    <text evidence="2">The sequence shown here is derived from an EMBL/GenBank/DDBJ whole genome shotgun (WGS) entry which is preliminary data.</text>
</comment>
<reference evidence="2" key="1">
    <citation type="journal article" date="2023" name="IScience">
        <title>Live-bearing cockroach genome reveals convergent evolutionary mechanisms linked to viviparity in insects and beyond.</title>
        <authorList>
            <person name="Fouks B."/>
            <person name="Harrison M.C."/>
            <person name="Mikhailova A.A."/>
            <person name="Marchal E."/>
            <person name="English S."/>
            <person name="Carruthers M."/>
            <person name="Jennings E.C."/>
            <person name="Chiamaka E.L."/>
            <person name="Frigard R.A."/>
            <person name="Pippel M."/>
            <person name="Attardo G.M."/>
            <person name="Benoit J.B."/>
            <person name="Bornberg-Bauer E."/>
            <person name="Tobe S.S."/>
        </authorList>
    </citation>
    <scope>NUCLEOTIDE SEQUENCE</scope>
    <source>
        <strain evidence="2">Stay&amp;Tobe</strain>
    </source>
</reference>
<dbReference type="EMBL" id="JASPKZ010007893">
    <property type="protein sequence ID" value="KAJ9581546.1"/>
    <property type="molecule type" value="Genomic_DNA"/>
</dbReference>